<accession>W4HC98</accession>
<dbReference type="AlphaFoldDB" id="W4HC98"/>
<dbReference type="EMBL" id="KI913114">
    <property type="protein sequence ID" value="ETV88743.1"/>
    <property type="molecule type" value="Genomic_DNA"/>
</dbReference>
<organism evidence="1">
    <name type="scientific">Aphanomyces astaci</name>
    <name type="common">Crayfish plague agent</name>
    <dbReference type="NCBI Taxonomy" id="112090"/>
    <lineage>
        <taxon>Eukaryota</taxon>
        <taxon>Sar</taxon>
        <taxon>Stramenopiles</taxon>
        <taxon>Oomycota</taxon>
        <taxon>Saprolegniomycetes</taxon>
        <taxon>Saprolegniales</taxon>
        <taxon>Verrucalvaceae</taxon>
        <taxon>Aphanomyces</taxon>
    </lineage>
</organism>
<sequence length="97" mass="10627">MSDKFGSYVSTNEVHTLVNNIDLQDMRDVPKVGEHLRAPSGVRPPFVVLLPDRPGGNSEMDDQSLAPGDCTATTVVQRLPRAAAGLWFNDVRGHDRN</sequence>
<dbReference type="GeneID" id="20802253"/>
<dbReference type="VEuPathDB" id="FungiDB:H257_00257"/>
<reference evidence="1" key="1">
    <citation type="submission" date="2013-12" db="EMBL/GenBank/DDBJ databases">
        <title>The Genome Sequence of Aphanomyces astaci APO3.</title>
        <authorList>
            <consortium name="The Broad Institute Genomics Platform"/>
            <person name="Russ C."/>
            <person name="Tyler B."/>
            <person name="van West P."/>
            <person name="Dieguez-Uribeondo J."/>
            <person name="Young S.K."/>
            <person name="Zeng Q."/>
            <person name="Gargeya S."/>
            <person name="Fitzgerald M."/>
            <person name="Abouelleil A."/>
            <person name="Alvarado L."/>
            <person name="Chapman S.B."/>
            <person name="Gainer-Dewar J."/>
            <person name="Goldberg J."/>
            <person name="Griggs A."/>
            <person name="Gujja S."/>
            <person name="Hansen M."/>
            <person name="Howarth C."/>
            <person name="Imamovic A."/>
            <person name="Ireland A."/>
            <person name="Larimer J."/>
            <person name="McCowan C."/>
            <person name="Murphy C."/>
            <person name="Pearson M."/>
            <person name="Poon T.W."/>
            <person name="Priest M."/>
            <person name="Roberts A."/>
            <person name="Saif S."/>
            <person name="Shea T."/>
            <person name="Sykes S."/>
            <person name="Wortman J."/>
            <person name="Nusbaum C."/>
            <person name="Birren B."/>
        </authorList>
    </citation>
    <scope>NUCLEOTIDE SEQUENCE [LARGE SCALE GENOMIC DNA]</scope>
    <source>
        <strain evidence="1">APO3</strain>
    </source>
</reference>
<evidence type="ECO:0000313" key="1">
    <source>
        <dbReference type="EMBL" id="ETV88743.1"/>
    </source>
</evidence>
<proteinExistence type="predicted"/>
<name>W4HC98_APHAT</name>
<dbReference type="RefSeq" id="XP_009821143.1">
    <property type="nucleotide sequence ID" value="XM_009822841.1"/>
</dbReference>
<gene>
    <name evidence="1" type="ORF">H257_00257</name>
</gene>
<protein>
    <submittedName>
        <fullName evidence="1">Uncharacterized protein</fullName>
    </submittedName>
</protein>